<dbReference type="InterPro" id="IPR036165">
    <property type="entry name" value="YefM-like_sf"/>
</dbReference>
<gene>
    <name evidence="3" type="ORF">F4Y42_18860</name>
</gene>
<comment type="similarity">
    <text evidence="1 2">Belongs to the phD/YefM antitoxin family.</text>
</comment>
<name>A0A6B0Z0U6_9CHLR</name>
<evidence type="ECO:0000256" key="1">
    <source>
        <dbReference type="ARBA" id="ARBA00009981"/>
    </source>
</evidence>
<accession>A0A6B0Z0U6</accession>
<reference evidence="3" key="1">
    <citation type="submission" date="2019-09" db="EMBL/GenBank/DDBJ databases">
        <title>Characterisation of the sponge microbiome using genome-centric metagenomics.</title>
        <authorList>
            <person name="Engelberts J.P."/>
            <person name="Robbins S.J."/>
            <person name="De Goeij J.M."/>
            <person name="Aranda M."/>
            <person name="Bell S.C."/>
            <person name="Webster N.S."/>
        </authorList>
    </citation>
    <scope>NUCLEOTIDE SEQUENCE</scope>
    <source>
        <strain evidence="3">SB0664_bin_27</strain>
    </source>
</reference>
<dbReference type="NCBIfam" id="TIGR01552">
    <property type="entry name" value="phd_fam"/>
    <property type="match status" value="1"/>
</dbReference>
<organism evidence="3">
    <name type="scientific">Caldilineaceae bacterium SB0664_bin_27</name>
    <dbReference type="NCBI Taxonomy" id="2605260"/>
    <lineage>
        <taxon>Bacteria</taxon>
        <taxon>Bacillati</taxon>
        <taxon>Chloroflexota</taxon>
        <taxon>Caldilineae</taxon>
        <taxon>Caldilineales</taxon>
        <taxon>Caldilineaceae</taxon>
    </lineage>
</organism>
<evidence type="ECO:0000256" key="2">
    <source>
        <dbReference type="RuleBase" id="RU362080"/>
    </source>
</evidence>
<proteinExistence type="inferred from homology"/>
<protein>
    <recommendedName>
        <fullName evidence="2">Antitoxin</fullName>
    </recommendedName>
</protein>
<dbReference type="AlphaFoldDB" id="A0A6B0Z0U6"/>
<dbReference type="InterPro" id="IPR006442">
    <property type="entry name" value="Antitoxin_Phd/YefM"/>
</dbReference>
<comment type="function">
    <text evidence="2">Antitoxin component of a type II toxin-antitoxin (TA) system.</text>
</comment>
<comment type="caution">
    <text evidence="3">The sequence shown here is derived from an EMBL/GenBank/DDBJ whole genome shotgun (WGS) entry which is preliminary data.</text>
</comment>
<dbReference type="Gene3D" id="3.40.1620.10">
    <property type="entry name" value="YefM-like domain"/>
    <property type="match status" value="1"/>
</dbReference>
<dbReference type="EMBL" id="VXRG01000157">
    <property type="protein sequence ID" value="MXY95502.1"/>
    <property type="molecule type" value="Genomic_DNA"/>
</dbReference>
<dbReference type="SUPFAM" id="SSF143120">
    <property type="entry name" value="YefM-like"/>
    <property type="match status" value="1"/>
</dbReference>
<sequence>MPTDGARATGPRTIKASEFKARCLKLMDEVAESGEEIVITKNGRPLSRLLPFREKTRMAFGRNRDNIRVLGDIVEPMPAEWFEAVDSSDEELF</sequence>
<dbReference type="Pfam" id="PF02604">
    <property type="entry name" value="PhdYeFM_antitox"/>
    <property type="match status" value="1"/>
</dbReference>
<evidence type="ECO:0000313" key="3">
    <source>
        <dbReference type="EMBL" id="MXY95502.1"/>
    </source>
</evidence>